<organism evidence="1">
    <name type="scientific">Human herpesvirus 2</name>
    <name type="common">HHV-2</name>
    <name type="synonym">Human herpes simplex virus 2</name>
    <dbReference type="NCBI Taxonomy" id="10310"/>
    <lineage>
        <taxon>Viruses</taxon>
        <taxon>Duplodnaviria</taxon>
        <taxon>Heunggongvirae</taxon>
        <taxon>Peploviricota</taxon>
        <taxon>Herviviricetes</taxon>
        <taxon>Herpesvirales</taxon>
        <taxon>Orthoherpesviridae</taxon>
        <taxon>Alphaherpesvirinae</taxon>
        <taxon>Simplexvirus</taxon>
        <taxon>Simplexvirus humanalpha2</taxon>
    </lineage>
</organism>
<organismHost>
    <name type="scientific">Homo sapiens</name>
    <name type="common">Human</name>
    <dbReference type="NCBI Taxonomy" id="9606"/>
</organismHost>
<reference evidence="1" key="1">
    <citation type="submission" date="2018-08" db="EMBL/GenBank/DDBJ databases">
        <title>HSV2 whole genome sequences from clinical isolates.</title>
        <authorList>
            <person name="Roychoudhury P."/>
            <person name="Greninger A.L."/>
            <person name="Jerome K.R."/>
            <person name="Johnston C."/>
            <person name="Wald A."/>
            <person name="Xie H."/>
        </authorList>
    </citation>
    <scope>NUCLEOTIDE SEQUENCE</scope>
    <source>
        <strain evidence="1">2008-483</strain>
    </source>
</reference>
<sequence>MLSRGSSSANRPVVVFGGQRQERVRTIGRVNLGKSIRGSASLRRFAGRTTTGVPRGSEARIRHCRSRKLHRAGLASAEVRGRAFRWSRRVTTLTTTTPMSVY</sequence>
<name>A0A481TUA9_HHV2</name>
<protein>
    <submittedName>
        <fullName evidence="1">Uncharacterized protein</fullName>
    </submittedName>
</protein>
<proteinExistence type="predicted"/>
<evidence type="ECO:0000313" key="1">
    <source>
        <dbReference type="EMBL" id="QBH85234.1"/>
    </source>
</evidence>
<accession>A0A481TUA9</accession>
<dbReference type="EMBL" id="MH790660">
    <property type="protein sequence ID" value="QBH85234.1"/>
    <property type="molecule type" value="Genomic_DNA"/>
</dbReference>